<evidence type="ECO:0000313" key="1">
    <source>
        <dbReference type="EMBL" id="TCU25651.1"/>
    </source>
</evidence>
<organism evidence="2 3">
    <name type="scientific">Rhizobium azibense</name>
    <dbReference type="NCBI Taxonomy" id="1136135"/>
    <lineage>
        <taxon>Bacteria</taxon>
        <taxon>Pseudomonadati</taxon>
        <taxon>Pseudomonadota</taxon>
        <taxon>Alphaproteobacteria</taxon>
        <taxon>Hyphomicrobiales</taxon>
        <taxon>Rhizobiaceae</taxon>
        <taxon>Rhizobium/Agrobacterium group</taxon>
        <taxon>Rhizobium</taxon>
    </lineage>
</organism>
<dbReference type="Proteomes" id="UP000295507">
    <property type="component" value="Unassembled WGS sequence"/>
</dbReference>
<sequence>MRDRLKMVGPAIAASGRCVGIGVLGAVLTFSQASAEPQSNGSMLTAKLRLLCGQSDVVWNYVVTIMGEREAILNNSNQGKQGETIRHFVLYRDNSWVLIYDFFRRGRPSREDQACIVASGSQETAYEAVGLLVVELPNEWMGERLKDVPPPELDGTPVTY</sequence>
<keyword evidence="4" id="KW-1185">Reference proteome</keyword>
<gene>
    <name evidence="2" type="ORF">EV129_102201</name>
    <name evidence="1" type="ORF">EV130_105309</name>
</gene>
<comment type="caution">
    <text evidence="2">The sequence shown here is derived from an EMBL/GenBank/DDBJ whole genome shotgun (WGS) entry which is preliminary data.</text>
</comment>
<reference evidence="3 4" key="1">
    <citation type="submission" date="2019-03" db="EMBL/GenBank/DDBJ databases">
        <title>Genomic Encyclopedia of Type Strains, Phase IV (KMG-V): Genome sequencing to study the core and pangenomes of soil and plant-associated prokaryotes.</title>
        <authorList>
            <person name="Whitman W."/>
        </authorList>
    </citation>
    <scope>NUCLEOTIDE SEQUENCE [LARGE SCALE GENOMIC DNA]</scope>
    <source>
        <strain evidence="1 4">Gr42</strain>
        <strain evidence="2 3">IE4868</strain>
    </source>
</reference>
<proteinExistence type="predicted"/>
<dbReference type="Proteomes" id="UP000295547">
    <property type="component" value="Unassembled WGS sequence"/>
</dbReference>
<dbReference type="EMBL" id="SMBK01000002">
    <property type="protein sequence ID" value="TCU40064.1"/>
    <property type="molecule type" value="Genomic_DNA"/>
</dbReference>
<dbReference type="AlphaFoldDB" id="A0A4R3RXT1"/>
<evidence type="ECO:0000313" key="3">
    <source>
        <dbReference type="Proteomes" id="UP000295507"/>
    </source>
</evidence>
<evidence type="ECO:0000313" key="2">
    <source>
        <dbReference type="EMBL" id="TCU40064.1"/>
    </source>
</evidence>
<accession>A0A4R3RXT1</accession>
<protein>
    <submittedName>
        <fullName evidence="2">Uncharacterized protein</fullName>
    </submittedName>
</protein>
<dbReference type="EMBL" id="SMBJ01000005">
    <property type="protein sequence ID" value="TCU25651.1"/>
    <property type="molecule type" value="Genomic_DNA"/>
</dbReference>
<dbReference type="RefSeq" id="WP_132550308.1">
    <property type="nucleotide sequence ID" value="NZ_SMBJ01000005.1"/>
</dbReference>
<name>A0A4R3RXT1_9HYPH</name>
<evidence type="ECO:0000313" key="4">
    <source>
        <dbReference type="Proteomes" id="UP000295547"/>
    </source>
</evidence>
<dbReference type="OrthoDB" id="8374609at2"/>